<dbReference type="AlphaFoldDB" id="A0A0A3ANM4"/>
<comment type="caution">
    <text evidence="2">The sequence shown here is derived from an EMBL/GenBank/DDBJ whole genome shotgun (WGS) entry which is preliminary data.</text>
</comment>
<reference evidence="2 3" key="1">
    <citation type="submission" date="2014-11" db="EMBL/GenBank/DDBJ databases">
        <title>Draft genome sequence of Chelonobacter oris 1662T, associated with respiratory disease in Hermann's Tortoises.</title>
        <authorList>
            <person name="Kudirkiene E."/>
            <person name="Hansen M.J."/>
            <person name="Bojesen A.M."/>
        </authorList>
    </citation>
    <scope>NUCLEOTIDE SEQUENCE [LARGE SCALE GENOMIC DNA]</scope>
    <source>
        <strain evidence="2 3">1662</strain>
    </source>
</reference>
<feature type="transmembrane region" description="Helical" evidence="1">
    <location>
        <begin position="74"/>
        <end position="94"/>
    </location>
</feature>
<keyword evidence="3" id="KW-1185">Reference proteome</keyword>
<keyword evidence="1" id="KW-1133">Transmembrane helix</keyword>
<gene>
    <name evidence="2" type="ORF">OA57_01845</name>
</gene>
<name>A0A0A3ANM4_9PAST</name>
<protein>
    <submittedName>
        <fullName evidence="2">Cytochrome bd biosynthesis protein</fullName>
    </submittedName>
</protein>
<sequence length="95" mass="10829">MIERLYQLFNKGSYRALSFVLAVALMFSIFFNAKKFALELGGPSPLFTLFLIWGTSVLWIHGIGFTIQKNRWKGFFNPLIGYLAALAGFGYIYFS</sequence>
<organism evidence="2 3">
    <name type="scientific">Chelonobacter oris</name>
    <dbReference type="NCBI Taxonomy" id="505317"/>
    <lineage>
        <taxon>Bacteria</taxon>
        <taxon>Pseudomonadati</taxon>
        <taxon>Pseudomonadota</taxon>
        <taxon>Gammaproteobacteria</taxon>
        <taxon>Pasteurellales</taxon>
        <taxon>Pasteurellaceae</taxon>
        <taxon>Chelonobacter</taxon>
    </lineage>
</organism>
<dbReference type="NCBIfam" id="TIGR02112">
    <property type="entry name" value="cyd_oper_ybgE"/>
    <property type="match status" value="1"/>
</dbReference>
<keyword evidence="1" id="KW-0812">Transmembrane</keyword>
<evidence type="ECO:0000313" key="2">
    <source>
        <dbReference type="EMBL" id="KGQ71013.1"/>
    </source>
</evidence>
<proteinExistence type="predicted"/>
<dbReference type="Pfam" id="PF09600">
    <property type="entry name" value="Cyd_oper_YbgE"/>
    <property type="match status" value="1"/>
</dbReference>
<feature type="transmembrane region" description="Helical" evidence="1">
    <location>
        <begin position="45"/>
        <end position="67"/>
    </location>
</feature>
<dbReference type="EMBL" id="JSUM01000003">
    <property type="protein sequence ID" value="KGQ71013.1"/>
    <property type="molecule type" value="Genomic_DNA"/>
</dbReference>
<dbReference type="RefSeq" id="WP_034612728.1">
    <property type="nucleotide sequence ID" value="NZ_JSUM01000003.1"/>
</dbReference>
<feature type="transmembrane region" description="Helical" evidence="1">
    <location>
        <begin position="12"/>
        <end position="33"/>
    </location>
</feature>
<evidence type="ECO:0000256" key="1">
    <source>
        <dbReference type="SAM" id="Phobius"/>
    </source>
</evidence>
<accession>A0A0A3ANM4</accession>
<dbReference type="Proteomes" id="UP000030380">
    <property type="component" value="Unassembled WGS sequence"/>
</dbReference>
<evidence type="ECO:0000313" key="3">
    <source>
        <dbReference type="Proteomes" id="UP000030380"/>
    </source>
</evidence>
<dbReference type="InterPro" id="IPR011846">
    <property type="entry name" value="Cyd_oper_YbgE"/>
</dbReference>
<keyword evidence="1" id="KW-0472">Membrane</keyword>
<dbReference type="STRING" id="505317.OA57_01845"/>
<dbReference type="OrthoDB" id="5681350at2"/>